<comment type="caution">
    <text evidence="2">The sequence shown here is derived from an EMBL/GenBank/DDBJ whole genome shotgun (WGS) entry which is preliminary data.</text>
</comment>
<dbReference type="GO" id="GO:0006813">
    <property type="term" value="P:potassium ion transport"/>
    <property type="evidence" value="ECO:0007669"/>
    <property type="project" value="TreeGrafter"/>
</dbReference>
<name>A0A9P6DVM3_9AGAM</name>
<dbReference type="PANTHER" id="PTHR28062:SF1">
    <property type="entry name" value="TRANSMEMBRANE PROTEIN"/>
    <property type="match status" value="1"/>
</dbReference>
<dbReference type="Pfam" id="PF10173">
    <property type="entry name" value="Mit_KHE1"/>
    <property type="match status" value="1"/>
</dbReference>
<dbReference type="Proteomes" id="UP000886523">
    <property type="component" value="Unassembled WGS sequence"/>
</dbReference>
<dbReference type="GO" id="GO:0005743">
    <property type="term" value="C:mitochondrial inner membrane"/>
    <property type="evidence" value="ECO:0007669"/>
    <property type="project" value="TreeGrafter"/>
</dbReference>
<evidence type="ECO:0000256" key="1">
    <source>
        <dbReference type="SAM" id="Phobius"/>
    </source>
</evidence>
<keyword evidence="1" id="KW-1133">Transmembrane helix</keyword>
<reference evidence="2" key="1">
    <citation type="journal article" date="2020" name="Nat. Commun.">
        <title>Large-scale genome sequencing of mycorrhizal fungi provides insights into the early evolution of symbiotic traits.</title>
        <authorList>
            <person name="Miyauchi S."/>
            <person name="Kiss E."/>
            <person name="Kuo A."/>
            <person name="Drula E."/>
            <person name="Kohler A."/>
            <person name="Sanchez-Garcia M."/>
            <person name="Morin E."/>
            <person name="Andreopoulos B."/>
            <person name="Barry K.W."/>
            <person name="Bonito G."/>
            <person name="Buee M."/>
            <person name="Carver A."/>
            <person name="Chen C."/>
            <person name="Cichocki N."/>
            <person name="Clum A."/>
            <person name="Culley D."/>
            <person name="Crous P.W."/>
            <person name="Fauchery L."/>
            <person name="Girlanda M."/>
            <person name="Hayes R.D."/>
            <person name="Keri Z."/>
            <person name="LaButti K."/>
            <person name="Lipzen A."/>
            <person name="Lombard V."/>
            <person name="Magnuson J."/>
            <person name="Maillard F."/>
            <person name="Murat C."/>
            <person name="Nolan M."/>
            <person name="Ohm R.A."/>
            <person name="Pangilinan J."/>
            <person name="Pereira M.F."/>
            <person name="Perotto S."/>
            <person name="Peter M."/>
            <person name="Pfister S."/>
            <person name="Riley R."/>
            <person name="Sitrit Y."/>
            <person name="Stielow J.B."/>
            <person name="Szollosi G."/>
            <person name="Zifcakova L."/>
            <person name="Stursova M."/>
            <person name="Spatafora J.W."/>
            <person name="Tedersoo L."/>
            <person name="Vaario L.M."/>
            <person name="Yamada A."/>
            <person name="Yan M."/>
            <person name="Wang P."/>
            <person name="Xu J."/>
            <person name="Bruns T."/>
            <person name="Baldrian P."/>
            <person name="Vilgalys R."/>
            <person name="Dunand C."/>
            <person name="Henrissat B."/>
            <person name="Grigoriev I.V."/>
            <person name="Hibbett D."/>
            <person name="Nagy L.G."/>
            <person name="Martin F.M."/>
        </authorList>
    </citation>
    <scope>NUCLEOTIDE SEQUENCE</scope>
    <source>
        <strain evidence="2">UP504</strain>
    </source>
</reference>
<dbReference type="EMBL" id="MU128995">
    <property type="protein sequence ID" value="KAF9511825.1"/>
    <property type="molecule type" value="Genomic_DNA"/>
</dbReference>
<dbReference type="InterPro" id="IPR018786">
    <property type="entry name" value="Mit_KHE1"/>
</dbReference>
<dbReference type="OrthoDB" id="5562676at2759"/>
<evidence type="ECO:0008006" key="4">
    <source>
        <dbReference type="Google" id="ProtNLM"/>
    </source>
</evidence>
<keyword evidence="3" id="KW-1185">Reference proteome</keyword>
<keyword evidence="1" id="KW-0812">Transmembrane</keyword>
<sequence>MRLFALPLTRARPGHSALVYYLAHFPPPKLPQKPETWASRLVKSAAHKAADTWDRWGKAPASNWKYKVHSFGVNAQARLEFEELALKAIHPSWGPPIPSGGKGAKELESSNGARTIQIPLIHPTSFGPIVKRPPLKDLEAYANFRAPKHQRLFWLYAIASPFTLPFTLIPIIPNIPFFFCVWRAWSNYRAFKAATYLSDLVASKAVIGAPSAQLEAIYSDSISRLRQSNMHNSEPSMVLDKTAITLLIEAFMLPPEISHELDRAIEQTALRTAKTDPTPEKKR</sequence>
<evidence type="ECO:0000313" key="2">
    <source>
        <dbReference type="EMBL" id="KAF9511825.1"/>
    </source>
</evidence>
<evidence type="ECO:0000313" key="3">
    <source>
        <dbReference type="Proteomes" id="UP000886523"/>
    </source>
</evidence>
<accession>A0A9P6DVM3</accession>
<keyword evidence="1" id="KW-0472">Membrane</keyword>
<dbReference type="PANTHER" id="PTHR28062">
    <property type="entry name" value="K+-H+ EXCHANGE-LIKE PROTEIN"/>
    <property type="match status" value="1"/>
</dbReference>
<organism evidence="2 3">
    <name type="scientific">Hydnum rufescens UP504</name>
    <dbReference type="NCBI Taxonomy" id="1448309"/>
    <lineage>
        <taxon>Eukaryota</taxon>
        <taxon>Fungi</taxon>
        <taxon>Dikarya</taxon>
        <taxon>Basidiomycota</taxon>
        <taxon>Agaricomycotina</taxon>
        <taxon>Agaricomycetes</taxon>
        <taxon>Cantharellales</taxon>
        <taxon>Hydnaceae</taxon>
        <taxon>Hydnum</taxon>
    </lineage>
</organism>
<dbReference type="AlphaFoldDB" id="A0A9P6DVM3"/>
<dbReference type="GO" id="GO:1902600">
    <property type="term" value="P:proton transmembrane transport"/>
    <property type="evidence" value="ECO:0007669"/>
    <property type="project" value="TreeGrafter"/>
</dbReference>
<feature type="transmembrane region" description="Helical" evidence="1">
    <location>
        <begin position="153"/>
        <end position="172"/>
    </location>
</feature>
<protein>
    <recommendedName>
        <fullName evidence="4">Mitochondrial K+-H+ exchange-related-domain-containing protein</fullName>
    </recommendedName>
</protein>
<gene>
    <name evidence="2" type="ORF">BS47DRAFT_1330743</name>
</gene>
<proteinExistence type="predicted"/>